<feature type="transmembrane region" description="Helical" evidence="12">
    <location>
        <begin position="9"/>
        <end position="29"/>
    </location>
</feature>
<dbReference type="Gene3D" id="3.10.580.10">
    <property type="entry name" value="CBS-domain"/>
    <property type="match status" value="1"/>
</dbReference>
<feature type="transmembrane region" description="Helical" evidence="12">
    <location>
        <begin position="102"/>
        <end position="121"/>
    </location>
</feature>
<dbReference type="AlphaFoldDB" id="A0A8K0DPN7"/>
<dbReference type="InterPro" id="IPR004853">
    <property type="entry name" value="Sugar_P_trans_dom"/>
</dbReference>
<feature type="transmembrane region" description="Helical" evidence="12">
    <location>
        <begin position="580"/>
        <end position="604"/>
    </location>
</feature>
<dbReference type="Pfam" id="PF00654">
    <property type="entry name" value="Voltage_CLC"/>
    <property type="match status" value="1"/>
</dbReference>
<evidence type="ECO:0000256" key="13">
    <source>
        <dbReference type="SAM" id="MobiDB-lite"/>
    </source>
</evidence>
<feature type="region of interest" description="Disordered" evidence="13">
    <location>
        <begin position="1127"/>
        <end position="1150"/>
    </location>
</feature>
<evidence type="ECO:0000313" key="16">
    <source>
        <dbReference type="Proteomes" id="UP000796880"/>
    </source>
</evidence>
<dbReference type="PANTHER" id="PTHR43427:SF6">
    <property type="entry name" value="CHLORIDE CHANNEL PROTEIN CLC-E"/>
    <property type="match status" value="1"/>
</dbReference>
<evidence type="ECO:0000256" key="2">
    <source>
        <dbReference type="ARBA" id="ARBA00009476"/>
    </source>
</evidence>
<dbReference type="PRINTS" id="PR00762">
    <property type="entry name" value="CLCHANNEL"/>
</dbReference>
<gene>
    <name evidence="15" type="ORF">FNV43_RR22017</name>
</gene>
<evidence type="ECO:0000256" key="4">
    <source>
        <dbReference type="ARBA" id="ARBA00022692"/>
    </source>
</evidence>
<organism evidence="15 16">
    <name type="scientific">Rhamnella rubrinervis</name>
    <dbReference type="NCBI Taxonomy" id="2594499"/>
    <lineage>
        <taxon>Eukaryota</taxon>
        <taxon>Viridiplantae</taxon>
        <taxon>Streptophyta</taxon>
        <taxon>Embryophyta</taxon>
        <taxon>Tracheophyta</taxon>
        <taxon>Spermatophyta</taxon>
        <taxon>Magnoliopsida</taxon>
        <taxon>eudicotyledons</taxon>
        <taxon>Gunneridae</taxon>
        <taxon>Pentapetalae</taxon>
        <taxon>rosids</taxon>
        <taxon>fabids</taxon>
        <taxon>Rosales</taxon>
        <taxon>Rhamnaceae</taxon>
        <taxon>rhamnoid group</taxon>
        <taxon>Rhamneae</taxon>
        <taxon>Rhamnella</taxon>
    </lineage>
</organism>
<name>A0A8K0DPN7_9ROSA</name>
<dbReference type="SUPFAM" id="SSF81340">
    <property type="entry name" value="Clc chloride channel"/>
    <property type="match status" value="1"/>
</dbReference>
<dbReference type="GO" id="GO:0009535">
    <property type="term" value="C:chloroplast thylakoid membrane"/>
    <property type="evidence" value="ECO:0007669"/>
    <property type="project" value="TreeGrafter"/>
</dbReference>
<feature type="transmembrane region" description="Helical" evidence="12">
    <location>
        <begin position="746"/>
        <end position="765"/>
    </location>
</feature>
<evidence type="ECO:0000259" key="14">
    <source>
        <dbReference type="PROSITE" id="PS51371"/>
    </source>
</evidence>
<feature type="transmembrane region" description="Helical" evidence="12">
    <location>
        <begin position="843"/>
        <end position="860"/>
    </location>
</feature>
<evidence type="ECO:0000256" key="10">
    <source>
        <dbReference type="ARBA" id="ARBA00023303"/>
    </source>
</evidence>
<dbReference type="GO" id="GO:0034707">
    <property type="term" value="C:chloride channel complex"/>
    <property type="evidence" value="ECO:0007669"/>
    <property type="project" value="UniProtKB-KW"/>
</dbReference>
<proteinExistence type="inferred from homology"/>
<dbReference type="Pfam" id="PF03151">
    <property type="entry name" value="TPT"/>
    <property type="match status" value="1"/>
</dbReference>
<keyword evidence="5 12" id="KW-1133">Transmembrane helix</keyword>
<feature type="transmembrane region" description="Helical" evidence="12">
    <location>
        <begin position="663"/>
        <end position="689"/>
    </location>
</feature>
<evidence type="ECO:0000256" key="12">
    <source>
        <dbReference type="RuleBase" id="RU361221"/>
    </source>
</evidence>
<comment type="caution">
    <text evidence="15">The sequence shown here is derived from an EMBL/GenBank/DDBJ whole genome shotgun (WGS) entry which is preliminary data.</text>
</comment>
<feature type="region of interest" description="Disordered" evidence="13">
    <location>
        <begin position="870"/>
        <end position="891"/>
    </location>
</feature>
<keyword evidence="8" id="KW-0869">Chloride channel</keyword>
<dbReference type="InterPro" id="IPR014743">
    <property type="entry name" value="Cl-channel_core"/>
</dbReference>
<feature type="compositionally biased region" description="Acidic residues" evidence="13">
    <location>
        <begin position="1138"/>
        <end position="1149"/>
    </location>
</feature>
<feature type="transmembrane region" description="Helical" evidence="12">
    <location>
        <begin position="280"/>
        <end position="300"/>
    </location>
</feature>
<evidence type="ECO:0000256" key="8">
    <source>
        <dbReference type="ARBA" id="ARBA00023173"/>
    </source>
</evidence>
<protein>
    <recommendedName>
        <fullName evidence="12">Chloride channel protein</fullName>
    </recommendedName>
</protein>
<dbReference type="GO" id="GO:0005254">
    <property type="term" value="F:chloride channel activity"/>
    <property type="evidence" value="ECO:0007669"/>
    <property type="project" value="UniProtKB-UniRule"/>
</dbReference>
<feature type="transmembrane region" description="Helical" evidence="12">
    <location>
        <begin position="813"/>
        <end position="837"/>
    </location>
</feature>
<keyword evidence="10" id="KW-0407">Ion channel</keyword>
<dbReference type="PROSITE" id="PS51371">
    <property type="entry name" value="CBS"/>
    <property type="match status" value="1"/>
</dbReference>
<feature type="domain" description="CBS" evidence="14">
    <location>
        <begin position="940"/>
        <end position="996"/>
    </location>
</feature>
<feature type="transmembrane region" description="Helical" evidence="12">
    <location>
        <begin position="73"/>
        <end position="96"/>
    </location>
</feature>
<evidence type="ECO:0000256" key="1">
    <source>
        <dbReference type="ARBA" id="ARBA00004141"/>
    </source>
</evidence>
<keyword evidence="7 12" id="KW-0472">Membrane</keyword>
<dbReference type="SUPFAM" id="SSF54631">
    <property type="entry name" value="CBS-domain pair"/>
    <property type="match status" value="1"/>
</dbReference>
<dbReference type="Gene3D" id="1.10.3080.10">
    <property type="entry name" value="Clc chloride channel"/>
    <property type="match status" value="1"/>
</dbReference>
<dbReference type="InterPro" id="IPR001807">
    <property type="entry name" value="ClC"/>
</dbReference>
<evidence type="ECO:0000256" key="7">
    <source>
        <dbReference type="ARBA" id="ARBA00023136"/>
    </source>
</evidence>
<feature type="transmembrane region" description="Helical" evidence="12">
    <location>
        <begin position="476"/>
        <end position="497"/>
    </location>
</feature>
<evidence type="ECO:0000256" key="5">
    <source>
        <dbReference type="ARBA" id="ARBA00022989"/>
    </source>
</evidence>
<comment type="similarity">
    <text evidence="2 12">Belongs to the chloride channel (TC 2.A.49) family.</text>
</comment>
<dbReference type="InterPro" id="IPR050368">
    <property type="entry name" value="ClC-type_chloride_channel"/>
</dbReference>
<evidence type="ECO:0000256" key="11">
    <source>
        <dbReference type="PROSITE-ProRule" id="PRU00703"/>
    </source>
</evidence>
<dbReference type="CDD" id="cd00400">
    <property type="entry name" value="Voltage_gated_ClC"/>
    <property type="match status" value="1"/>
</dbReference>
<comment type="subcellular location">
    <subcellularLocation>
        <location evidence="1 12">Membrane</location>
        <topology evidence="1 12">Multi-pass membrane protein</topology>
    </subcellularLocation>
</comment>
<feature type="transmembrane region" description="Helical" evidence="12">
    <location>
        <begin position="701"/>
        <end position="726"/>
    </location>
</feature>
<feature type="transmembrane region" description="Helical" evidence="12">
    <location>
        <begin position="224"/>
        <end position="245"/>
    </location>
</feature>
<dbReference type="EMBL" id="VOIH02000010">
    <property type="protein sequence ID" value="KAF3434930.1"/>
    <property type="molecule type" value="Genomic_DNA"/>
</dbReference>
<dbReference type="InterPro" id="IPR046342">
    <property type="entry name" value="CBS_dom_sf"/>
</dbReference>
<dbReference type="Proteomes" id="UP000796880">
    <property type="component" value="Unassembled WGS sequence"/>
</dbReference>
<dbReference type="Pfam" id="PF00571">
    <property type="entry name" value="CBS"/>
    <property type="match status" value="1"/>
</dbReference>
<feature type="transmembrane region" description="Helical" evidence="12">
    <location>
        <begin position="425"/>
        <end position="445"/>
    </location>
</feature>
<dbReference type="InterPro" id="IPR000644">
    <property type="entry name" value="CBS_dom"/>
</dbReference>
<keyword evidence="6 12" id="KW-0406">Ion transport</keyword>
<evidence type="ECO:0000256" key="3">
    <source>
        <dbReference type="ARBA" id="ARBA00022448"/>
    </source>
</evidence>
<sequence length="1162" mass="125761">MGEKKPSTLVCDLGAWTMNVVSSVGIIMANKELMSPLGFGFAFATTLTGFHFTVTALVGLVSNAAGYTSSKHIPLWELVWFSLVANTSIAGMNFSLMLNSVGFYQISKLSMIPVVCIMEWILHGKHYSKEVKMAVAVVVVGVGICTVTDVKVNGKGFLCASVAVLSTSFQQITIGSLQKKYSIGSFELLSKTAPIQAISLLILGPLIDYFLTGKLLSNYNLTPGAILFILLSCSLAVFCNVSQYLCIGRFSATSFQVLGHMKTVCVLTLGWLLFDVQMTLKNIMGMVLAVVGMLIYSWAVEVEKKAAASKIIHSLMKHTNSQTQEDTRLLLITNEAKEQSLLKDVEYGSFCTKFSPPLPSSLSVRRNLLFLSSSSPNTKYSTQRVINSGPIKFPHPNCQKSEAIVSEEEEEEEEGISNVQNRGNLTIILSSCMVGLLTGVSVVLFNNGVHEIRDLFWDGIPYRGASWLREEPIEDIWKRVILVPTCGGLIVSVLNVLRSAVDDYDSERNDGPLAAMGLPISIFDGFKAASRPFLKAVAACVTLGTGNSLGPEGPSVEIGTSIAKGVGFLFNRNSNRKTSLVAAGSSAGIASGFNAAVAGCFFAVESVLWPAPTDPSSLSLTNTTSMVILSAVVASVVSEVGLGSEPAFKVPDYDFRSPTELPLYLLLGILCGLVSLALSRCTSYMLVIVDKSHKAIGIPRALFPILGSLAVGLIALAYPEILYWGFENVDILLESRPFVKGLSADLLLQLVAVKIIATSLCRASGLVGGYYAPSLFIGAATGVAYGKFINFAVAQPNPLFHLSFLEVASPQAYGLVGMAATLAGVCQVPLTAVLLLFELTQDYRIVLPLLGAVGLSSWITSGQSRRRGMWENKKLSEGNTSEIQEPDMLPSSTSELSSSYFTAKASNTSDLCEIESSLCADDSNIQSERFEHRIYVLEAMRTRYVTVMMNTLLTEAVTLMLIEKQPCAMIVDNHNVLIGLLTLRDIEEFGKYAKPRSRGSKELLVSEMCSLDEEKCVVPWAATPHMNLLSAQMLMQRHGVNQVPVVTDHREGHGGHLVGLLDTECISLTCRVSALLKPKISLRRPYADSSVFPVLAKVSLKGSIEPDSDTESIYSIYSDEEVQDFSILQSDSKKDNSDSSEDSDSDLGEDFLQQLDNFTLGE</sequence>
<feature type="transmembrane region" description="Helical" evidence="12">
    <location>
        <begin position="41"/>
        <end position="61"/>
    </location>
</feature>
<keyword evidence="4 12" id="KW-0812">Transmembrane</keyword>
<keyword evidence="16" id="KW-1185">Reference proteome</keyword>
<dbReference type="OrthoDB" id="4564at2759"/>
<feature type="transmembrane region" description="Helical" evidence="12">
    <location>
        <begin position="195"/>
        <end position="212"/>
    </location>
</feature>
<evidence type="ECO:0000256" key="6">
    <source>
        <dbReference type="ARBA" id="ARBA00023065"/>
    </source>
</evidence>
<keyword evidence="11" id="KW-0129">CBS domain</keyword>
<feature type="transmembrane region" description="Helical" evidence="12">
    <location>
        <begin position="257"/>
        <end position="274"/>
    </location>
</feature>
<accession>A0A8K0DPN7</accession>
<keyword evidence="3 12" id="KW-0813">Transport</keyword>
<keyword evidence="9 12" id="KW-0868">Chloride</keyword>
<evidence type="ECO:0000256" key="9">
    <source>
        <dbReference type="ARBA" id="ARBA00023214"/>
    </source>
</evidence>
<evidence type="ECO:0000313" key="15">
    <source>
        <dbReference type="EMBL" id="KAF3434930.1"/>
    </source>
</evidence>
<dbReference type="FunFam" id="3.10.580.10:FF:000066">
    <property type="entry name" value="Chloride channel protein"/>
    <property type="match status" value="1"/>
</dbReference>
<dbReference type="PANTHER" id="PTHR43427">
    <property type="entry name" value="CHLORIDE CHANNEL PROTEIN CLC-E"/>
    <property type="match status" value="1"/>
</dbReference>
<reference evidence="15" key="1">
    <citation type="submission" date="2020-03" db="EMBL/GenBank/DDBJ databases">
        <title>A high-quality chromosome-level genome assembly of a woody plant with both climbing and erect habits, Rhamnella rubrinervis.</title>
        <authorList>
            <person name="Lu Z."/>
            <person name="Yang Y."/>
            <person name="Zhu X."/>
            <person name="Sun Y."/>
        </authorList>
    </citation>
    <scope>NUCLEOTIDE SEQUENCE</scope>
    <source>
        <strain evidence="15">BYM</strain>
        <tissue evidence="15">Leaf</tissue>
    </source>
</reference>
<dbReference type="SUPFAM" id="SSF103481">
    <property type="entry name" value="Multidrug resistance efflux transporter EmrE"/>
    <property type="match status" value="1"/>
</dbReference>
<dbReference type="InterPro" id="IPR037185">
    <property type="entry name" value="EmrE-like"/>
</dbReference>
<comment type="caution">
    <text evidence="12">Lacks conserved residue(s) required for the propagation of feature annotation.</text>
</comment>
<feature type="transmembrane region" description="Helical" evidence="12">
    <location>
        <begin position="771"/>
        <end position="793"/>
    </location>
</feature>
<dbReference type="CDD" id="cd04592">
    <property type="entry name" value="CBS_pair_voltage-gated_CLC_euk_bac"/>
    <property type="match status" value="1"/>
</dbReference>